<dbReference type="Pfam" id="PF04984">
    <property type="entry name" value="Phage_sheath_1"/>
    <property type="match status" value="1"/>
</dbReference>
<evidence type="ECO:0000256" key="1">
    <source>
        <dbReference type="ARBA" id="ARBA00008005"/>
    </source>
</evidence>
<protein>
    <submittedName>
        <fullName evidence="4">Phage tail sheath subtilisin-like domain-containing protein</fullName>
    </submittedName>
</protein>
<dbReference type="RefSeq" id="WP_248835914.1">
    <property type="nucleotide sequence ID" value="NZ_JAJEQE010000054.1"/>
</dbReference>
<gene>
    <name evidence="4" type="ORF">LKD42_12570</name>
</gene>
<accession>A0ABS8EXX8</accession>
<sequence>MKMPSVTISFTEAATAAVKRGERGIIAMILKDIVPAENPVRCVTEEDIPAELSEAGKQQIRLALKGYVNTPNSVIVYMIGKSEENYETALNYLKTVRFDYLVAPSVETDGQLSAVTSYVKNERKANKLIKAVLPNVTADSEGIINYATETVYENDTEYTTEQYCSRIAGIIAGTPITISCTYAPLPELTDCTRLTSKEADAAAEAGKLIVWWDGEKVKTGRGINSLTTLTDEKGEQFQTIKIVETMDMITNDIRMTTEDSYIGKYANTYDNKCLLVSAIGNYFEKLQKQGVLNSWTLEINVEANRAYLKEKGTNVEKMTEDEIKKANTGKNVFLKAKLSILDAIEDIDLPIAI</sequence>
<feature type="domain" description="Tail sheath protein subtilisin-like" evidence="2">
    <location>
        <begin position="82"/>
        <end position="216"/>
    </location>
</feature>
<feature type="domain" description="Tail sheath protein C-terminal" evidence="3">
    <location>
        <begin position="232"/>
        <end position="349"/>
    </location>
</feature>
<reference evidence="4 5" key="1">
    <citation type="submission" date="2021-10" db="EMBL/GenBank/DDBJ databases">
        <title>Anaerobic single-cell dispensing facilitates the cultivation of human gut bacteria.</title>
        <authorList>
            <person name="Afrizal A."/>
        </authorList>
    </citation>
    <scope>NUCLEOTIDE SEQUENCE [LARGE SCALE GENOMIC DNA]</scope>
    <source>
        <strain evidence="4 5">CLA-AA-H246</strain>
    </source>
</reference>
<comment type="caution">
    <text evidence="4">The sequence shown here is derived from an EMBL/GenBank/DDBJ whole genome shotgun (WGS) entry which is preliminary data.</text>
</comment>
<keyword evidence="5" id="KW-1185">Reference proteome</keyword>
<dbReference type="InterPro" id="IPR020287">
    <property type="entry name" value="Tail_sheath_C"/>
</dbReference>
<dbReference type="InterPro" id="IPR035089">
    <property type="entry name" value="Phage_sheath_subtilisin"/>
</dbReference>
<comment type="similarity">
    <text evidence="1">Belongs to the myoviridae tail sheath protein family.</text>
</comment>
<proteinExistence type="inferred from homology"/>
<organism evidence="4 5">
    <name type="scientific">Hominisplanchenecus faecis</name>
    <dbReference type="NCBI Taxonomy" id="2885351"/>
    <lineage>
        <taxon>Bacteria</taxon>
        <taxon>Bacillati</taxon>
        <taxon>Bacillota</taxon>
        <taxon>Clostridia</taxon>
        <taxon>Lachnospirales</taxon>
        <taxon>Lachnospiraceae</taxon>
        <taxon>Hominisplanchenecus</taxon>
    </lineage>
</organism>
<dbReference type="Proteomes" id="UP001299235">
    <property type="component" value="Unassembled WGS sequence"/>
</dbReference>
<dbReference type="Gene3D" id="3.40.50.11790">
    <property type="match status" value="1"/>
</dbReference>
<evidence type="ECO:0000313" key="4">
    <source>
        <dbReference type="EMBL" id="MCC2150062.1"/>
    </source>
</evidence>
<evidence type="ECO:0000259" key="3">
    <source>
        <dbReference type="Pfam" id="PF17482"/>
    </source>
</evidence>
<name>A0ABS8EXX8_9FIRM</name>
<evidence type="ECO:0000313" key="5">
    <source>
        <dbReference type="Proteomes" id="UP001299235"/>
    </source>
</evidence>
<evidence type="ECO:0000259" key="2">
    <source>
        <dbReference type="Pfam" id="PF04984"/>
    </source>
</evidence>
<dbReference type="Pfam" id="PF17482">
    <property type="entry name" value="Phage_sheath_1C"/>
    <property type="match status" value="1"/>
</dbReference>
<dbReference type="Gene3D" id="3.30.1370.220">
    <property type="match status" value="1"/>
</dbReference>
<dbReference type="EMBL" id="JAJEQE010000054">
    <property type="protein sequence ID" value="MCC2150062.1"/>
    <property type="molecule type" value="Genomic_DNA"/>
</dbReference>